<sequence>MPKLQDATVFADTSSSNIGAAAGAGLGGMVVFHITAKDCVAPPACEQVKECMAEAAKKAFMGSAIMGAAATGADEAPPATSAAPSPITLAPAFVMWPLFATNSSGSEKERIKSRTGSFLELDLNLLV</sequence>
<evidence type="ECO:0000313" key="2">
    <source>
        <dbReference type="Proteomes" id="UP001642464"/>
    </source>
</evidence>
<keyword evidence="2" id="KW-1185">Reference proteome</keyword>
<name>A0ABP0RRR9_9DINO</name>
<protein>
    <submittedName>
        <fullName evidence="1">Cation-chloride cotransporter 2</fullName>
    </submittedName>
</protein>
<comment type="caution">
    <text evidence="1">The sequence shown here is derived from an EMBL/GenBank/DDBJ whole genome shotgun (WGS) entry which is preliminary data.</text>
</comment>
<organism evidence="1 2">
    <name type="scientific">Durusdinium trenchii</name>
    <dbReference type="NCBI Taxonomy" id="1381693"/>
    <lineage>
        <taxon>Eukaryota</taxon>
        <taxon>Sar</taxon>
        <taxon>Alveolata</taxon>
        <taxon>Dinophyceae</taxon>
        <taxon>Suessiales</taxon>
        <taxon>Symbiodiniaceae</taxon>
        <taxon>Durusdinium</taxon>
    </lineage>
</organism>
<gene>
    <name evidence="1" type="ORF">SCF082_LOCUS48269</name>
</gene>
<accession>A0ABP0RRR9</accession>
<dbReference type="EMBL" id="CAXAMM010042157">
    <property type="protein sequence ID" value="CAK9103338.1"/>
    <property type="molecule type" value="Genomic_DNA"/>
</dbReference>
<dbReference type="Proteomes" id="UP001642464">
    <property type="component" value="Unassembled WGS sequence"/>
</dbReference>
<evidence type="ECO:0000313" key="1">
    <source>
        <dbReference type="EMBL" id="CAK9103338.1"/>
    </source>
</evidence>
<reference evidence="1 2" key="1">
    <citation type="submission" date="2024-02" db="EMBL/GenBank/DDBJ databases">
        <authorList>
            <person name="Chen Y."/>
            <person name="Shah S."/>
            <person name="Dougan E. K."/>
            <person name="Thang M."/>
            <person name="Chan C."/>
        </authorList>
    </citation>
    <scope>NUCLEOTIDE SEQUENCE [LARGE SCALE GENOMIC DNA]</scope>
</reference>
<proteinExistence type="predicted"/>